<dbReference type="Gramene" id="Pp3c10_9270V3.2">
    <property type="protein sequence ID" value="PAC:32901787.CDS.1"/>
    <property type="gene ID" value="Pp3c10_9270"/>
</dbReference>
<feature type="region of interest" description="Disordered" evidence="1">
    <location>
        <begin position="16"/>
        <end position="36"/>
    </location>
</feature>
<dbReference type="EnsemblPlants" id="Pp3c10_9270V3.2">
    <property type="protein sequence ID" value="PAC:32901787.CDS.1"/>
    <property type="gene ID" value="Pp3c10_9270"/>
</dbReference>
<dbReference type="HOGENOM" id="CLU_1112853_0_0_1"/>
<dbReference type="Gramene" id="Pp3c10_9270V3.1">
    <property type="protein sequence ID" value="PAC:32901786.CDS.1"/>
    <property type="gene ID" value="Pp3c10_9270"/>
</dbReference>
<accession>A9S9J7</accession>
<gene>
    <name evidence="2" type="ORF">PHYPA_013644</name>
</gene>
<reference evidence="2 4" key="2">
    <citation type="journal article" date="2018" name="Plant J.">
        <title>The Physcomitrella patens chromosome-scale assembly reveals moss genome structure and evolution.</title>
        <authorList>
            <person name="Lang D."/>
            <person name="Ullrich K.K."/>
            <person name="Murat F."/>
            <person name="Fuchs J."/>
            <person name="Jenkins J."/>
            <person name="Haas F.B."/>
            <person name="Piednoel M."/>
            <person name="Gundlach H."/>
            <person name="Van Bel M."/>
            <person name="Meyberg R."/>
            <person name="Vives C."/>
            <person name="Morata J."/>
            <person name="Symeonidi A."/>
            <person name="Hiss M."/>
            <person name="Muchero W."/>
            <person name="Kamisugi Y."/>
            <person name="Saleh O."/>
            <person name="Blanc G."/>
            <person name="Decker E.L."/>
            <person name="van Gessel N."/>
            <person name="Grimwood J."/>
            <person name="Hayes R.D."/>
            <person name="Graham S.W."/>
            <person name="Gunter L.E."/>
            <person name="McDaniel S.F."/>
            <person name="Hoernstein S.N.W."/>
            <person name="Larsson A."/>
            <person name="Li F.W."/>
            <person name="Perroud P.F."/>
            <person name="Phillips J."/>
            <person name="Ranjan P."/>
            <person name="Rokshar D.S."/>
            <person name="Rothfels C.J."/>
            <person name="Schneider L."/>
            <person name="Shu S."/>
            <person name="Stevenson D.W."/>
            <person name="Thummler F."/>
            <person name="Tillich M."/>
            <person name="Villarreal Aguilar J.C."/>
            <person name="Widiez T."/>
            <person name="Wong G.K."/>
            <person name="Wymore A."/>
            <person name="Zhang Y."/>
            <person name="Zimmer A.D."/>
            <person name="Quatrano R.S."/>
            <person name="Mayer K.F.X."/>
            <person name="Goodstein D."/>
            <person name="Casacuberta J.M."/>
            <person name="Vandepoele K."/>
            <person name="Reski R."/>
            <person name="Cuming A.C."/>
            <person name="Tuskan G.A."/>
            <person name="Maumus F."/>
            <person name="Salse J."/>
            <person name="Schmutz J."/>
            <person name="Rensing S.A."/>
        </authorList>
    </citation>
    <scope>NUCLEOTIDE SEQUENCE [LARGE SCALE GENOMIC DNA]</scope>
    <source>
        <strain evidence="3 4">cv. Gransden 2004</strain>
    </source>
</reference>
<protein>
    <submittedName>
        <fullName evidence="2 3">Uncharacterized protein</fullName>
    </submittedName>
</protein>
<proteinExistence type="predicted"/>
<dbReference type="InParanoid" id="A9S9J7"/>
<reference evidence="2 4" key="1">
    <citation type="journal article" date="2008" name="Science">
        <title>The Physcomitrella genome reveals evolutionary insights into the conquest of land by plants.</title>
        <authorList>
            <person name="Rensing S."/>
            <person name="Lang D."/>
            <person name="Zimmer A."/>
            <person name="Terry A."/>
            <person name="Salamov A."/>
            <person name="Shapiro H."/>
            <person name="Nishiyama T."/>
            <person name="Perroud P.-F."/>
            <person name="Lindquist E."/>
            <person name="Kamisugi Y."/>
            <person name="Tanahashi T."/>
            <person name="Sakakibara K."/>
            <person name="Fujita T."/>
            <person name="Oishi K."/>
            <person name="Shin-I T."/>
            <person name="Kuroki Y."/>
            <person name="Toyoda A."/>
            <person name="Suzuki Y."/>
            <person name="Hashimoto A."/>
            <person name="Yamaguchi K."/>
            <person name="Sugano A."/>
            <person name="Kohara Y."/>
            <person name="Fujiyama A."/>
            <person name="Anterola A."/>
            <person name="Aoki S."/>
            <person name="Ashton N."/>
            <person name="Barbazuk W.B."/>
            <person name="Barker E."/>
            <person name="Bennetzen J."/>
            <person name="Bezanilla M."/>
            <person name="Blankenship R."/>
            <person name="Cho S.H."/>
            <person name="Dutcher S."/>
            <person name="Estelle M."/>
            <person name="Fawcett J.A."/>
            <person name="Gundlach H."/>
            <person name="Hanada K."/>
            <person name="Heyl A."/>
            <person name="Hicks K.A."/>
            <person name="Hugh J."/>
            <person name="Lohr M."/>
            <person name="Mayer K."/>
            <person name="Melkozernov A."/>
            <person name="Murata T."/>
            <person name="Nelson D."/>
            <person name="Pils B."/>
            <person name="Prigge M."/>
            <person name="Reiss B."/>
            <person name="Renner T."/>
            <person name="Rombauts S."/>
            <person name="Rushton P."/>
            <person name="Sanderfoot A."/>
            <person name="Schween G."/>
            <person name="Shiu S.-H."/>
            <person name="Stueber K."/>
            <person name="Theodoulou F.L."/>
            <person name="Tu H."/>
            <person name="Van de Peer Y."/>
            <person name="Verrier P.J."/>
            <person name="Waters E."/>
            <person name="Wood A."/>
            <person name="Yang L."/>
            <person name="Cove D."/>
            <person name="Cuming A."/>
            <person name="Hasebe M."/>
            <person name="Lucas S."/>
            <person name="Mishler D.B."/>
            <person name="Reski R."/>
            <person name="Grigoriev I."/>
            <person name="Quatrano R.S."/>
            <person name="Boore J.L."/>
        </authorList>
    </citation>
    <scope>NUCLEOTIDE SEQUENCE [LARGE SCALE GENOMIC DNA]</scope>
    <source>
        <strain evidence="3 4">cv. Gransden 2004</strain>
    </source>
</reference>
<feature type="compositionally biased region" description="Basic residues" evidence="1">
    <location>
        <begin position="240"/>
        <end position="250"/>
    </location>
</feature>
<dbReference type="AlphaFoldDB" id="A9S9J7"/>
<dbReference type="EMBL" id="ABEU02000010">
    <property type="protein sequence ID" value="PNR46525.1"/>
    <property type="molecule type" value="Genomic_DNA"/>
</dbReference>
<feature type="region of interest" description="Disordered" evidence="1">
    <location>
        <begin position="221"/>
        <end position="250"/>
    </location>
</feature>
<dbReference type="Proteomes" id="UP000006727">
    <property type="component" value="Chromosome 10"/>
</dbReference>
<evidence type="ECO:0000256" key="1">
    <source>
        <dbReference type="SAM" id="MobiDB-lite"/>
    </source>
</evidence>
<sequence>MADEYGRERIRDAVEGLGEDGPVVGGEVTDRGLFGRHGRHHGYNSGYSEEDAFASELGGPYGRRPPPGAVVYEGEGGFGDGYGRRPPVMPYEGVGGGYGGGYGNEYPPDVAGGGYGRHGYAGEDYGRRPGPPMYVEAPVENSDLGTGLVDSNIRTEPDYGAGYGRPDGTSAYEVQGRHGGKHGHLSKEEREELEDERKHKHYAEAAAAAALGYGLYERHEKRDAEDRLEELGYDSDGKKKQGHHFFRSDS</sequence>
<reference evidence="3" key="3">
    <citation type="submission" date="2020-12" db="UniProtKB">
        <authorList>
            <consortium name="EnsemblPlants"/>
        </authorList>
    </citation>
    <scope>IDENTIFICATION</scope>
</reference>
<evidence type="ECO:0000313" key="2">
    <source>
        <dbReference type="EMBL" id="PNR46525.1"/>
    </source>
</evidence>
<organism evidence="2">
    <name type="scientific">Physcomitrium patens</name>
    <name type="common">Spreading-leaved earth moss</name>
    <name type="synonym">Physcomitrella patens</name>
    <dbReference type="NCBI Taxonomy" id="3218"/>
    <lineage>
        <taxon>Eukaryota</taxon>
        <taxon>Viridiplantae</taxon>
        <taxon>Streptophyta</taxon>
        <taxon>Embryophyta</taxon>
        <taxon>Bryophyta</taxon>
        <taxon>Bryophytina</taxon>
        <taxon>Bryopsida</taxon>
        <taxon>Funariidae</taxon>
        <taxon>Funariales</taxon>
        <taxon>Funariaceae</taxon>
        <taxon>Physcomitrium</taxon>
    </lineage>
</organism>
<name>A9S9J7_PHYPA</name>
<keyword evidence="4" id="KW-1185">Reference proteome</keyword>
<dbReference type="EnsemblPlants" id="Pp3c10_9270V3.1">
    <property type="protein sequence ID" value="PAC:32901786.CDS.1"/>
    <property type="gene ID" value="Pp3c10_9270"/>
</dbReference>
<evidence type="ECO:0000313" key="4">
    <source>
        <dbReference type="Proteomes" id="UP000006727"/>
    </source>
</evidence>
<dbReference type="PaxDb" id="3218-PP1S58_224V6.1"/>
<evidence type="ECO:0000313" key="3">
    <source>
        <dbReference type="EnsemblPlants" id="PAC:32901786.CDS.1"/>
    </source>
</evidence>
<feature type="region of interest" description="Disordered" evidence="1">
    <location>
        <begin position="122"/>
        <end position="198"/>
    </location>
</feature>